<keyword evidence="2" id="KW-0812">Transmembrane</keyword>
<feature type="transmembrane region" description="Helical" evidence="2">
    <location>
        <begin position="401"/>
        <end position="422"/>
    </location>
</feature>
<evidence type="ECO:0000256" key="2">
    <source>
        <dbReference type="SAM" id="Phobius"/>
    </source>
</evidence>
<feature type="transmembrane region" description="Helical" evidence="2">
    <location>
        <begin position="70"/>
        <end position="91"/>
    </location>
</feature>
<evidence type="ECO:0000256" key="1">
    <source>
        <dbReference type="SAM" id="MobiDB-lite"/>
    </source>
</evidence>
<feature type="region of interest" description="Disordered" evidence="1">
    <location>
        <begin position="487"/>
        <end position="578"/>
    </location>
</feature>
<feature type="transmembrane region" description="Helical" evidence="2">
    <location>
        <begin position="434"/>
        <end position="458"/>
    </location>
</feature>
<name>A0A0A9YDY0_LYGHE</name>
<reference evidence="3" key="1">
    <citation type="journal article" date="2014" name="PLoS ONE">
        <title>Transcriptome-Based Identification of ABC Transporters in the Western Tarnished Plant Bug Lygus hesperus.</title>
        <authorList>
            <person name="Hull J.J."/>
            <person name="Chaney K."/>
            <person name="Geib S.M."/>
            <person name="Fabrick J.A."/>
            <person name="Brent C.S."/>
            <person name="Walsh D."/>
            <person name="Lavine L.C."/>
        </authorList>
    </citation>
    <scope>NUCLEOTIDE SEQUENCE</scope>
</reference>
<keyword evidence="2" id="KW-1133">Transmembrane helix</keyword>
<gene>
    <name evidence="3" type="primary">Iqsec2</name>
    <name evidence="3" type="ORF">CM83_1085</name>
</gene>
<feature type="compositionally biased region" description="Pro residues" evidence="1">
    <location>
        <begin position="547"/>
        <end position="578"/>
    </location>
</feature>
<feature type="transmembrane region" description="Helical" evidence="2">
    <location>
        <begin position="32"/>
        <end position="50"/>
    </location>
</feature>
<feature type="transmembrane region" description="Helical" evidence="2">
    <location>
        <begin position="103"/>
        <end position="121"/>
    </location>
</feature>
<feature type="non-terminal residue" evidence="3">
    <location>
        <position position="578"/>
    </location>
</feature>
<dbReference type="EMBL" id="GBHO01013220">
    <property type="protein sequence ID" value="JAG30384.1"/>
    <property type="molecule type" value="Transcribed_RNA"/>
</dbReference>
<feature type="compositionally biased region" description="Polar residues" evidence="1">
    <location>
        <begin position="488"/>
        <end position="507"/>
    </location>
</feature>
<proteinExistence type="predicted"/>
<protein>
    <submittedName>
        <fullName evidence="3">IQ motif and SEC7 domain-containing protein 2</fullName>
    </submittedName>
</protein>
<dbReference type="AlphaFoldDB" id="A0A0A9YDY0"/>
<keyword evidence="2" id="KW-0472">Membrane</keyword>
<accession>A0A0A9YDY0</accession>
<sequence length="578" mass="65062">MFIGIHTDMKTDIENNNFTCCRTPKNTVKTTIFLLLLIPALLSTVIRDYIYQIDGDDQGSNLADKTTERLLNWQLLAIPLGGVILLLVSMFSENTAGVLNLGLPQLINLAAVVLIFIDFNFDFTMEVKEIPVLVDERDKMRESVGPLPARRSEVYEFYNLYDSPVRVTSDYFDFLAKPGSRSTFRVVNRLYAFDVVLTVADPTFNPIIFQAAGNVDEIRNYIIKGNATSLKLLEVSGSEWVRPVKSPILVFMNTFINIMDPMHKIDIKDVNSSFSSVITATESTKSMIVHAPASSLKISYYTFNKFGKYRPLLSEVFETQPYSVYTLIIDKDYRNDSYYLQSYLTMQLVADSEGIRENEFERYHAYSQNRPIVVSAFRLHGAASSLIQVGCIHHFWTEAPIRLRTTVLAAFLVAGTVINRLLRPHLGRFNQADSYVILFLQIVATLWHFLFAGIYYYGLKEPRQPDPSPSSADLKTTQSVAFKDPTVIESSPEYQNTPLGQSTPSNDSKTKEMPPDSKSFAGSKELQLRGSNEAQPKGSKELELPDNLPPPTPPTLPTPQTPPQPRPTPPQPRSTPQQ</sequence>
<organism evidence="3">
    <name type="scientific">Lygus hesperus</name>
    <name type="common">Western plant bug</name>
    <dbReference type="NCBI Taxonomy" id="30085"/>
    <lineage>
        <taxon>Eukaryota</taxon>
        <taxon>Metazoa</taxon>
        <taxon>Ecdysozoa</taxon>
        <taxon>Arthropoda</taxon>
        <taxon>Hexapoda</taxon>
        <taxon>Insecta</taxon>
        <taxon>Pterygota</taxon>
        <taxon>Neoptera</taxon>
        <taxon>Paraneoptera</taxon>
        <taxon>Hemiptera</taxon>
        <taxon>Heteroptera</taxon>
        <taxon>Panheteroptera</taxon>
        <taxon>Cimicomorpha</taxon>
        <taxon>Miridae</taxon>
        <taxon>Mirini</taxon>
        <taxon>Lygus</taxon>
    </lineage>
</organism>
<reference evidence="3" key="2">
    <citation type="submission" date="2014-07" db="EMBL/GenBank/DDBJ databases">
        <authorList>
            <person name="Hull J."/>
        </authorList>
    </citation>
    <scope>NUCLEOTIDE SEQUENCE</scope>
</reference>
<evidence type="ECO:0000313" key="3">
    <source>
        <dbReference type="EMBL" id="JAG30384.1"/>
    </source>
</evidence>